<comment type="caution">
    <text evidence="2">The sequence shown here is derived from an EMBL/GenBank/DDBJ whole genome shotgun (WGS) entry which is preliminary data.</text>
</comment>
<dbReference type="Proteomes" id="UP001597459">
    <property type="component" value="Unassembled WGS sequence"/>
</dbReference>
<name>A0ABW5NCJ0_9FLAO</name>
<gene>
    <name evidence="2" type="ORF">ACFSTE_13735</name>
</gene>
<dbReference type="EMBL" id="JBHULX010000027">
    <property type="protein sequence ID" value="MFD2591893.1"/>
    <property type="molecule type" value="Genomic_DNA"/>
</dbReference>
<reference evidence="3" key="1">
    <citation type="journal article" date="2019" name="Int. J. Syst. Evol. Microbiol.">
        <title>The Global Catalogue of Microorganisms (GCM) 10K type strain sequencing project: providing services to taxonomists for standard genome sequencing and annotation.</title>
        <authorList>
            <consortium name="The Broad Institute Genomics Platform"/>
            <consortium name="The Broad Institute Genome Sequencing Center for Infectious Disease"/>
            <person name="Wu L."/>
            <person name="Ma J."/>
        </authorList>
    </citation>
    <scope>NUCLEOTIDE SEQUENCE [LARGE SCALE GENOMIC DNA]</scope>
    <source>
        <strain evidence="3">KCTC 42423</strain>
    </source>
</reference>
<sequence length="79" mass="9003">MNKKYLHSIITICIVLITAFCIWSYIQRASFEYNAQGTFLSPDDGVVYREQAKEVYGILALIGLILIGIVTYKTIKKIK</sequence>
<keyword evidence="3" id="KW-1185">Reference proteome</keyword>
<dbReference type="RefSeq" id="WP_378258546.1">
    <property type="nucleotide sequence ID" value="NZ_JBHSJV010000001.1"/>
</dbReference>
<feature type="transmembrane region" description="Helical" evidence="1">
    <location>
        <begin position="5"/>
        <end position="26"/>
    </location>
</feature>
<evidence type="ECO:0000256" key="1">
    <source>
        <dbReference type="SAM" id="Phobius"/>
    </source>
</evidence>
<protein>
    <submittedName>
        <fullName evidence="2">Uncharacterized protein</fullName>
    </submittedName>
</protein>
<keyword evidence="1" id="KW-0472">Membrane</keyword>
<feature type="transmembrane region" description="Helical" evidence="1">
    <location>
        <begin position="55"/>
        <end position="75"/>
    </location>
</feature>
<evidence type="ECO:0000313" key="3">
    <source>
        <dbReference type="Proteomes" id="UP001597459"/>
    </source>
</evidence>
<organism evidence="2 3">
    <name type="scientific">Aquimarina hainanensis</name>
    <dbReference type="NCBI Taxonomy" id="1578017"/>
    <lineage>
        <taxon>Bacteria</taxon>
        <taxon>Pseudomonadati</taxon>
        <taxon>Bacteroidota</taxon>
        <taxon>Flavobacteriia</taxon>
        <taxon>Flavobacteriales</taxon>
        <taxon>Flavobacteriaceae</taxon>
        <taxon>Aquimarina</taxon>
    </lineage>
</organism>
<accession>A0ABW5NCJ0</accession>
<keyword evidence="1" id="KW-0812">Transmembrane</keyword>
<proteinExistence type="predicted"/>
<evidence type="ECO:0000313" key="2">
    <source>
        <dbReference type="EMBL" id="MFD2591893.1"/>
    </source>
</evidence>
<keyword evidence="1" id="KW-1133">Transmembrane helix</keyword>